<keyword evidence="2 5" id="KW-0547">Nucleotide-binding</keyword>
<dbReference type="InterPro" id="IPR017441">
    <property type="entry name" value="Protein_kinase_ATP_BS"/>
</dbReference>
<dbReference type="Gene3D" id="3.30.200.20">
    <property type="entry name" value="Phosphorylase Kinase, domain 1"/>
    <property type="match status" value="1"/>
</dbReference>
<dbReference type="InterPro" id="IPR011009">
    <property type="entry name" value="Kinase-like_dom_sf"/>
</dbReference>
<evidence type="ECO:0000256" key="7">
    <source>
        <dbReference type="SAM" id="Phobius"/>
    </source>
</evidence>
<feature type="coiled-coil region" evidence="6">
    <location>
        <begin position="444"/>
        <end position="512"/>
    </location>
</feature>
<dbReference type="SMART" id="SM00028">
    <property type="entry name" value="TPR"/>
    <property type="match status" value="6"/>
</dbReference>
<dbReference type="Pfam" id="PF00069">
    <property type="entry name" value="Pkinase"/>
    <property type="match status" value="1"/>
</dbReference>
<dbReference type="OrthoDB" id="258731at2"/>
<evidence type="ECO:0000256" key="3">
    <source>
        <dbReference type="ARBA" id="ARBA00022777"/>
    </source>
</evidence>
<evidence type="ECO:0000256" key="5">
    <source>
        <dbReference type="PROSITE-ProRule" id="PRU10141"/>
    </source>
</evidence>
<keyword evidence="6" id="KW-0175">Coiled coil</keyword>
<dbReference type="PROSITE" id="PS00107">
    <property type="entry name" value="PROTEIN_KINASE_ATP"/>
    <property type="match status" value="1"/>
</dbReference>
<dbReference type="SUPFAM" id="SSF48452">
    <property type="entry name" value="TPR-like"/>
    <property type="match status" value="4"/>
</dbReference>
<feature type="binding site" evidence="5">
    <location>
        <position position="107"/>
    </location>
    <ligand>
        <name>ATP</name>
        <dbReference type="ChEBI" id="CHEBI:30616"/>
    </ligand>
</feature>
<dbReference type="InterPro" id="IPR000719">
    <property type="entry name" value="Prot_kinase_dom"/>
</dbReference>
<dbReference type="EC" id="2.7.11.1" evidence="9"/>
<protein>
    <submittedName>
        <fullName evidence="9">Serine/threonine-protein kinase PknB</fullName>
        <ecNumber evidence="9">2.7.11.1</ecNumber>
    </submittedName>
</protein>
<keyword evidence="3 9" id="KW-0418">Kinase</keyword>
<sequence length="1002" mass="109473">MSTDRHTRAREILADVQHLPAARRETMIERACGDDAELLREVRALAGGDGAAGAPVPAAGPPGGPAAEVAGQRIDHYILVEPIGEGGMGTVWLAEQTEPVQRNVALKIIKLGMDTREVIARFAAERQALAVMDHPNIAKVLDAGATDGGRPYFVMEYIEGVPIVEHCDRAQLDTTARLELFTEVCGAIQHAHQKGLVHRDIKPSNVLVALQDGAPVPKVIDFGIAKATEGDGDAETLLTQVGQVIGTPAYMAPEQAERGGLDIDTRADIYSLGVLLYELLTGTTPFDIATLVQSGYDEMMRAIREVEPPKPSTRLSSLGETGTRTAQLRRVGLKELRSQLSGDLDWIVMRCLEKDRERRYESATALAEDVRRHLADEPVTAGPPSARYRFAKFVKRNRAQVVAAAIVLVVLVAGMVGTTWGLVWALDERDRADAAATQAQLATAAEAEQRAAAQESERRAVAEAERATLAREAEAEQRAAAQESEARAVAEAERATQAEAEALARAEELETVAAFQTAQLNGIDVQAMGAQLREALLAAVPEAERPAFDAALAPINFSNIALGTIEKNVLERSYMAIQRELVGQPRVRARMLRSLAVTFAEFGLPQRSLGPLQQVVEIWREHGAEDESELLLALSDMGASLADMDRTSEADVYIREAVEIARRTRDADDPQLLQLLGTHGVLLSMLGDFEAAEDLLRAAYAGLVETTGPESLDSLWALTSLGNVLSEVGALEEAEELLRAAYELHVSVLGESDPSTLLARIQLAHVLLYVGEEDEAEQIYREVYEARRLTHGDDHLTTLNALYNYAQSFMRRGDFAGAQELLVEVLEAQRRTLGDTHWMTLKTLEGLGDAAVKLGRWDDALRHRREVYDTVVEVDGPESEPFFYAAHDLLKVLEDHGSPAEALELATFSYESARATLDPTSAMIYAYLASRGRSLLRLERYEEAVEALTESYEAMLEIGGPDDWQTKDAAWSLAATYDSWDLAEPGQGYRKIAEEWAELGDD</sequence>
<proteinExistence type="predicted"/>
<evidence type="ECO:0000259" key="8">
    <source>
        <dbReference type="PROSITE" id="PS50011"/>
    </source>
</evidence>
<evidence type="ECO:0000256" key="6">
    <source>
        <dbReference type="SAM" id="Coils"/>
    </source>
</evidence>
<keyword evidence="1 9" id="KW-0808">Transferase</keyword>
<keyword evidence="7" id="KW-1133">Transmembrane helix</keyword>
<dbReference type="SMART" id="SM00220">
    <property type="entry name" value="S_TKc"/>
    <property type="match status" value="1"/>
</dbReference>
<dbReference type="PANTHER" id="PTHR43289:SF6">
    <property type="entry name" value="SERINE_THREONINE-PROTEIN KINASE NEKL-3"/>
    <property type="match status" value="1"/>
</dbReference>
<dbReference type="PROSITE" id="PS00108">
    <property type="entry name" value="PROTEIN_KINASE_ST"/>
    <property type="match status" value="1"/>
</dbReference>
<dbReference type="SUPFAM" id="SSF56112">
    <property type="entry name" value="Protein kinase-like (PK-like)"/>
    <property type="match status" value="1"/>
</dbReference>
<reference evidence="9 10" key="1">
    <citation type="submission" date="2019-02" db="EMBL/GenBank/DDBJ databases">
        <title>Deep-cultivation of Planctomycetes and their phenomic and genomic characterization uncovers novel biology.</title>
        <authorList>
            <person name="Wiegand S."/>
            <person name="Jogler M."/>
            <person name="Boedeker C."/>
            <person name="Pinto D."/>
            <person name="Vollmers J."/>
            <person name="Rivas-Marin E."/>
            <person name="Kohn T."/>
            <person name="Peeters S.H."/>
            <person name="Heuer A."/>
            <person name="Rast P."/>
            <person name="Oberbeckmann S."/>
            <person name="Bunk B."/>
            <person name="Jeske O."/>
            <person name="Meyerdierks A."/>
            <person name="Storesund J.E."/>
            <person name="Kallscheuer N."/>
            <person name="Luecker S."/>
            <person name="Lage O.M."/>
            <person name="Pohl T."/>
            <person name="Merkel B.J."/>
            <person name="Hornburger P."/>
            <person name="Mueller R.-W."/>
            <person name="Bruemmer F."/>
            <person name="Labrenz M."/>
            <person name="Spormann A.M."/>
            <person name="Op den Camp H."/>
            <person name="Overmann J."/>
            <person name="Amann R."/>
            <person name="Jetten M.S.M."/>
            <person name="Mascher T."/>
            <person name="Medema M.H."/>
            <person name="Devos D.P."/>
            <person name="Kaster A.-K."/>
            <person name="Ovreas L."/>
            <person name="Rohde M."/>
            <person name="Galperin M.Y."/>
            <person name="Jogler C."/>
        </authorList>
    </citation>
    <scope>NUCLEOTIDE SEQUENCE [LARGE SCALE GENOMIC DNA]</scope>
    <source>
        <strain evidence="9 10">Pla163</strain>
    </source>
</reference>
<feature type="transmembrane region" description="Helical" evidence="7">
    <location>
        <begin position="401"/>
        <end position="426"/>
    </location>
</feature>
<evidence type="ECO:0000256" key="1">
    <source>
        <dbReference type="ARBA" id="ARBA00022679"/>
    </source>
</evidence>
<dbReference type="InterPro" id="IPR008271">
    <property type="entry name" value="Ser/Thr_kinase_AS"/>
</dbReference>
<keyword evidence="10" id="KW-1185">Reference proteome</keyword>
<evidence type="ECO:0000256" key="4">
    <source>
        <dbReference type="ARBA" id="ARBA00022840"/>
    </source>
</evidence>
<dbReference type="RefSeq" id="WP_145182344.1">
    <property type="nucleotide sequence ID" value="NZ_CP036290.1"/>
</dbReference>
<dbReference type="GO" id="GO:0005524">
    <property type="term" value="F:ATP binding"/>
    <property type="evidence" value="ECO:0007669"/>
    <property type="project" value="UniProtKB-UniRule"/>
</dbReference>
<keyword evidence="7" id="KW-0812">Transmembrane</keyword>
<keyword evidence="4 5" id="KW-0067">ATP-binding</keyword>
<dbReference type="InterPro" id="IPR011990">
    <property type="entry name" value="TPR-like_helical_dom_sf"/>
</dbReference>
<dbReference type="PANTHER" id="PTHR43289">
    <property type="entry name" value="MITOGEN-ACTIVATED PROTEIN KINASE KINASE KINASE 20-RELATED"/>
    <property type="match status" value="1"/>
</dbReference>
<name>A0A518CVB4_9BACT</name>
<gene>
    <name evidence="9" type="primary">pknB_5</name>
    <name evidence="9" type="ORF">Pla163_02480</name>
</gene>
<dbReference type="PROSITE" id="PS50011">
    <property type="entry name" value="PROTEIN_KINASE_DOM"/>
    <property type="match status" value="1"/>
</dbReference>
<evidence type="ECO:0000313" key="10">
    <source>
        <dbReference type="Proteomes" id="UP000319342"/>
    </source>
</evidence>
<feature type="domain" description="Protein kinase" evidence="8">
    <location>
        <begin position="77"/>
        <end position="374"/>
    </location>
</feature>
<dbReference type="CDD" id="cd14014">
    <property type="entry name" value="STKc_PknB_like"/>
    <property type="match status" value="1"/>
</dbReference>
<dbReference type="InterPro" id="IPR019734">
    <property type="entry name" value="TPR_rpt"/>
</dbReference>
<dbReference type="EMBL" id="CP036290">
    <property type="protein sequence ID" value="QDU83151.1"/>
    <property type="molecule type" value="Genomic_DNA"/>
</dbReference>
<keyword evidence="7" id="KW-0472">Membrane</keyword>
<dbReference type="AlphaFoldDB" id="A0A518CVB4"/>
<evidence type="ECO:0000313" key="9">
    <source>
        <dbReference type="EMBL" id="QDU83151.1"/>
    </source>
</evidence>
<accession>A0A518CVB4</accession>
<dbReference type="GO" id="GO:0004674">
    <property type="term" value="F:protein serine/threonine kinase activity"/>
    <property type="evidence" value="ECO:0007669"/>
    <property type="project" value="UniProtKB-EC"/>
</dbReference>
<evidence type="ECO:0000256" key="2">
    <source>
        <dbReference type="ARBA" id="ARBA00022741"/>
    </source>
</evidence>
<dbReference type="Gene3D" id="1.25.40.10">
    <property type="entry name" value="Tetratricopeptide repeat domain"/>
    <property type="match status" value="3"/>
</dbReference>
<dbReference type="Gene3D" id="1.10.510.10">
    <property type="entry name" value="Transferase(Phosphotransferase) domain 1"/>
    <property type="match status" value="1"/>
</dbReference>
<dbReference type="Proteomes" id="UP000319342">
    <property type="component" value="Chromosome"/>
</dbReference>
<dbReference type="Pfam" id="PF13424">
    <property type="entry name" value="TPR_12"/>
    <property type="match status" value="3"/>
</dbReference>
<organism evidence="9 10">
    <name type="scientific">Rohdeia mirabilis</name>
    <dbReference type="NCBI Taxonomy" id="2528008"/>
    <lineage>
        <taxon>Bacteria</taxon>
        <taxon>Pseudomonadati</taxon>
        <taxon>Planctomycetota</taxon>
        <taxon>Planctomycetia</taxon>
        <taxon>Planctomycetia incertae sedis</taxon>
        <taxon>Rohdeia</taxon>
    </lineage>
</organism>